<dbReference type="EMBL" id="AWVF01000278">
    <property type="protein sequence ID" value="ERJ93600.1"/>
    <property type="molecule type" value="Genomic_DNA"/>
</dbReference>
<organism evidence="1 2">
    <name type="scientific">Ruminococcus callidus ATCC 27760</name>
    <dbReference type="NCBI Taxonomy" id="411473"/>
    <lineage>
        <taxon>Bacteria</taxon>
        <taxon>Bacillati</taxon>
        <taxon>Bacillota</taxon>
        <taxon>Clostridia</taxon>
        <taxon>Eubacteriales</taxon>
        <taxon>Oscillospiraceae</taxon>
        <taxon>Ruminococcus</taxon>
    </lineage>
</organism>
<dbReference type="AlphaFoldDB" id="U2KNH1"/>
<sequence length="51" mass="5974">MVDQFPFNYITFQKKSKVILELLLCHAFPSFCKQYLFLHSRHSNAAPGMLL</sequence>
<comment type="caution">
    <text evidence="1">The sequence shown here is derived from an EMBL/GenBank/DDBJ whole genome shotgun (WGS) entry which is preliminary data.</text>
</comment>
<accession>U2KNH1</accession>
<name>U2KNH1_9FIRM</name>
<gene>
    <name evidence="1" type="ORF">RUMCAL_02253</name>
</gene>
<evidence type="ECO:0000313" key="2">
    <source>
        <dbReference type="Proteomes" id="UP000016662"/>
    </source>
</evidence>
<dbReference type="HOGENOM" id="CLU_3103464_0_0_9"/>
<keyword evidence="2" id="KW-1185">Reference proteome</keyword>
<protein>
    <submittedName>
        <fullName evidence="1">Uncharacterized protein</fullName>
    </submittedName>
</protein>
<evidence type="ECO:0000313" key="1">
    <source>
        <dbReference type="EMBL" id="ERJ93600.1"/>
    </source>
</evidence>
<proteinExistence type="predicted"/>
<dbReference type="Proteomes" id="UP000016662">
    <property type="component" value="Unassembled WGS sequence"/>
</dbReference>
<reference evidence="1 2" key="1">
    <citation type="submission" date="2013-07" db="EMBL/GenBank/DDBJ databases">
        <authorList>
            <person name="Weinstock G."/>
            <person name="Sodergren E."/>
            <person name="Wylie T."/>
            <person name="Fulton L."/>
            <person name="Fulton R."/>
            <person name="Fronick C."/>
            <person name="O'Laughlin M."/>
            <person name="Godfrey J."/>
            <person name="Miner T."/>
            <person name="Herter B."/>
            <person name="Appelbaum E."/>
            <person name="Cordes M."/>
            <person name="Lek S."/>
            <person name="Wollam A."/>
            <person name="Pepin K.H."/>
            <person name="Palsikar V.B."/>
            <person name="Mitreva M."/>
            <person name="Wilson R.K."/>
        </authorList>
    </citation>
    <scope>NUCLEOTIDE SEQUENCE [LARGE SCALE GENOMIC DNA]</scope>
    <source>
        <strain evidence="1 2">ATCC 27760</strain>
    </source>
</reference>